<name>A0A316YE12_9BASI</name>
<evidence type="ECO:0000256" key="1">
    <source>
        <dbReference type="SAM" id="MobiDB-lite"/>
    </source>
</evidence>
<gene>
    <name evidence="2" type="ORF">FA10DRAFT_269714</name>
</gene>
<dbReference type="PANTHER" id="PTHR41807">
    <property type="entry name" value="GLUTATHIONE TRANSFERASE 3"/>
    <property type="match status" value="1"/>
</dbReference>
<dbReference type="AlphaFoldDB" id="A0A316YE12"/>
<reference evidence="2" key="1">
    <citation type="journal article" date="2018" name="Mol. Biol. Evol.">
        <title>Broad Genomic Sampling Reveals a Smut Pathogenic Ancestry of the Fungal Clade Ustilaginomycotina.</title>
        <authorList>
            <person name="Kijpornyongpan T."/>
            <person name="Mondo S.J."/>
            <person name="Barry K."/>
            <person name="Sandor L."/>
            <person name="Lee J."/>
            <person name="Lipzen A."/>
            <person name="Pangilinan J."/>
            <person name="LaButti K."/>
            <person name="Hainaut M."/>
            <person name="Henrissat B."/>
            <person name="Grigoriev I.V."/>
            <person name="Spatafora J.W."/>
            <person name="Aime M.C."/>
        </authorList>
    </citation>
    <scope>NUCLEOTIDE SEQUENCE [LARGE SCALE GENOMIC DNA]</scope>
    <source>
        <strain evidence="2">MCA 4198</strain>
    </source>
</reference>
<dbReference type="Proteomes" id="UP000245768">
    <property type="component" value="Unassembled WGS sequence"/>
</dbReference>
<dbReference type="InParanoid" id="A0A316YE12"/>
<evidence type="ECO:0000313" key="2">
    <source>
        <dbReference type="EMBL" id="PWN87104.1"/>
    </source>
</evidence>
<sequence length="398" mass="42976">MAPGTPSPWKGALRYKRKGDLVELATALGITEATENSSKDDLEEVIRTHLLANRTSLASDPNWQGLYTSLDNGEKRAARGSSNALSPDSDGSDDSPATGKSPRKHTQRGSKLVPNGLSTPLRQASSSTSGFASQLSQRTKRSFESLADAFKAGAKDAREEAHDVANEVSSAQHALTRRVSQTSRRVEQRFTKGFERARAYLSNAEHIALLLVILEGALLVTAVMPTKRVELGGQRSVSNFVKSGGKSATNNVPHWTVTTPNFWALLTFVFWRPIVLWSAWTVALPALAAHIITFDRKHEPSTLTFSVVRLALISILTHTTFGSLRSVPHVLGVAAGEVREAASSTVLGSITSSIRSLTSYDFVVPHVSTEVQLLTTSLMAAFATYEVIASRPRASSRA</sequence>
<organism evidence="2 3">
    <name type="scientific">Acaromyces ingoldii</name>
    <dbReference type="NCBI Taxonomy" id="215250"/>
    <lineage>
        <taxon>Eukaryota</taxon>
        <taxon>Fungi</taxon>
        <taxon>Dikarya</taxon>
        <taxon>Basidiomycota</taxon>
        <taxon>Ustilaginomycotina</taxon>
        <taxon>Exobasidiomycetes</taxon>
        <taxon>Exobasidiales</taxon>
        <taxon>Cryptobasidiaceae</taxon>
        <taxon>Acaromyces</taxon>
    </lineage>
</organism>
<keyword evidence="3" id="KW-1185">Reference proteome</keyword>
<dbReference type="EMBL" id="KZ819641">
    <property type="protein sequence ID" value="PWN87104.1"/>
    <property type="molecule type" value="Genomic_DNA"/>
</dbReference>
<dbReference type="STRING" id="215250.A0A316YE12"/>
<protein>
    <submittedName>
        <fullName evidence="2">Uncharacterized protein</fullName>
    </submittedName>
</protein>
<dbReference type="GO" id="GO:0016020">
    <property type="term" value="C:membrane"/>
    <property type="evidence" value="ECO:0007669"/>
    <property type="project" value="TreeGrafter"/>
</dbReference>
<dbReference type="RefSeq" id="XP_025374302.1">
    <property type="nucleotide sequence ID" value="XM_025522855.1"/>
</dbReference>
<dbReference type="PANTHER" id="PTHR41807:SF1">
    <property type="entry name" value="GLUTATHIONE TRANSFERASE 3"/>
    <property type="match status" value="1"/>
</dbReference>
<feature type="compositionally biased region" description="Polar residues" evidence="1">
    <location>
        <begin position="116"/>
        <end position="137"/>
    </location>
</feature>
<evidence type="ECO:0000313" key="3">
    <source>
        <dbReference type="Proteomes" id="UP000245768"/>
    </source>
</evidence>
<dbReference type="InterPro" id="IPR038872">
    <property type="entry name" value="Put_GTT3"/>
</dbReference>
<dbReference type="GeneID" id="37044771"/>
<feature type="region of interest" description="Disordered" evidence="1">
    <location>
        <begin position="75"/>
        <end position="137"/>
    </location>
</feature>
<dbReference type="OrthoDB" id="5569309at2759"/>
<proteinExistence type="predicted"/>
<accession>A0A316YE12</accession>